<evidence type="ECO:0000313" key="1">
    <source>
        <dbReference type="EMBL" id="EJI87001.1"/>
    </source>
</evidence>
<dbReference type="InterPro" id="IPR032564">
    <property type="entry name" value="DUF4928"/>
</dbReference>
<name>J1QN11_9ALTE</name>
<dbReference type="EMBL" id="ALAB01000001">
    <property type="protein sequence ID" value="EJI87001.1"/>
    <property type="molecule type" value="Genomic_DNA"/>
</dbReference>
<dbReference type="AlphaFoldDB" id="J1QN11"/>
<evidence type="ECO:0008006" key="3">
    <source>
        <dbReference type="Google" id="ProtNLM"/>
    </source>
</evidence>
<dbReference type="REBASE" id="53311">
    <property type="entry name" value="AaeB11ORF430P"/>
</dbReference>
<sequence>MDLKEKLFDFCKKKKFRQKGPLSVALVVTQHAKKLGIPLNPDSLLTEKGGQVLGLGKSAVQSILKRHGIERVLAAEGGRTSRGSIGNMRDYIDFLNSLNGLTNEELQSIELFWVERVHEFFAGKPFKIRLDSSRSLRTLVRDVIAQAEERQKNSPGMQYAGAVLQHFVGAKLDCALGAGMFEHNSFSTSDAQSGRVGDFLIGDVAIHVTTAPGEAVIRRCKDNLDDGYRPIIVTNQRGLSAAEVLAENAGLGERIDVFEVEQFVALNLYEIGKFASEGRRVAVNDLVDRYNQIVDEVETDPSLKLEVRR</sequence>
<dbReference type="RefSeq" id="WP_008606193.1">
    <property type="nucleotide sequence ID" value="NZ_ALAB01000001.1"/>
</dbReference>
<accession>J1QN11</accession>
<protein>
    <recommendedName>
        <fullName evidence="3">DUF4928 domain-containing protein</fullName>
    </recommendedName>
</protein>
<keyword evidence="2" id="KW-1185">Reference proteome</keyword>
<reference evidence="1 2" key="1">
    <citation type="journal article" date="2012" name="J. Bacteriol.">
        <title>Genome Sequence of Pectin-Degrading Alishewanella aestuarii Strain B11T, Isolated from Tidal Flat Sediment.</title>
        <authorList>
            <person name="Jung J."/>
            <person name="Choi S."/>
            <person name="Chun J."/>
            <person name="Park W."/>
        </authorList>
    </citation>
    <scope>NUCLEOTIDE SEQUENCE [LARGE SCALE GENOMIC DNA]</scope>
    <source>
        <strain evidence="1 2">B11</strain>
    </source>
</reference>
<comment type="caution">
    <text evidence="1">The sequence shown here is derived from an EMBL/GenBank/DDBJ whole genome shotgun (WGS) entry which is preliminary data.</text>
</comment>
<dbReference type="Proteomes" id="UP000012043">
    <property type="component" value="Unassembled WGS sequence"/>
</dbReference>
<dbReference type="PATRIC" id="fig|1197174.4.peg.41"/>
<evidence type="ECO:0000313" key="2">
    <source>
        <dbReference type="Proteomes" id="UP000012043"/>
    </source>
</evidence>
<dbReference type="Pfam" id="PF16280">
    <property type="entry name" value="DUF4928"/>
    <property type="match status" value="1"/>
</dbReference>
<proteinExistence type="predicted"/>
<gene>
    <name evidence="1" type="ORF">AEST_00420</name>
</gene>
<organism evidence="1 2">
    <name type="scientific">Alishewanella aestuarii B11</name>
    <dbReference type="NCBI Taxonomy" id="1197174"/>
    <lineage>
        <taxon>Bacteria</taxon>
        <taxon>Pseudomonadati</taxon>
        <taxon>Pseudomonadota</taxon>
        <taxon>Gammaproteobacteria</taxon>
        <taxon>Alteromonadales</taxon>
        <taxon>Alteromonadaceae</taxon>
        <taxon>Alishewanella</taxon>
    </lineage>
</organism>